<evidence type="ECO:0000313" key="3">
    <source>
        <dbReference type="Proteomes" id="UP001176961"/>
    </source>
</evidence>
<keyword evidence="1" id="KW-0732">Signal</keyword>
<name>A0AA36HBC4_CYLNA</name>
<evidence type="ECO:0000313" key="2">
    <source>
        <dbReference type="EMBL" id="CAJ0607645.1"/>
    </source>
</evidence>
<dbReference type="EMBL" id="CATQJL010000316">
    <property type="protein sequence ID" value="CAJ0607645.1"/>
    <property type="molecule type" value="Genomic_DNA"/>
</dbReference>
<sequence>MSTFIVCFLALSTLTQQANSLTILERHLEKQSNPKLRLAELKAPNIHDWVFHHDPEQKLNYKSIFHVGTFRGLPIKSRQNSVYVDGSGEVHSILPYNKVSTRIHSRPMRY</sequence>
<dbReference type="AlphaFoldDB" id="A0AA36HBC4"/>
<reference evidence="2" key="1">
    <citation type="submission" date="2023-07" db="EMBL/GenBank/DDBJ databases">
        <authorList>
            <consortium name="CYATHOMIX"/>
        </authorList>
    </citation>
    <scope>NUCLEOTIDE SEQUENCE</scope>
    <source>
        <strain evidence="2">N/A</strain>
    </source>
</reference>
<comment type="caution">
    <text evidence="2">The sequence shown here is derived from an EMBL/GenBank/DDBJ whole genome shotgun (WGS) entry which is preliminary data.</text>
</comment>
<organism evidence="2 3">
    <name type="scientific">Cylicocyclus nassatus</name>
    <name type="common">Nematode worm</name>
    <dbReference type="NCBI Taxonomy" id="53992"/>
    <lineage>
        <taxon>Eukaryota</taxon>
        <taxon>Metazoa</taxon>
        <taxon>Ecdysozoa</taxon>
        <taxon>Nematoda</taxon>
        <taxon>Chromadorea</taxon>
        <taxon>Rhabditida</taxon>
        <taxon>Rhabditina</taxon>
        <taxon>Rhabditomorpha</taxon>
        <taxon>Strongyloidea</taxon>
        <taxon>Strongylidae</taxon>
        <taxon>Cylicocyclus</taxon>
    </lineage>
</organism>
<keyword evidence="3" id="KW-1185">Reference proteome</keyword>
<dbReference type="Proteomes" id="UP001176961">
    <property type="component" value="Unassembled WGS sequence"/>
</dbReference>
<feature type="signal peptide" evidence="1">
    <location>
        <begin position="1"/>
        <end position="20"/>
    </location>
</feature>
<accession>A0AA36HBC4</accession>
<evidence type="ECO:0000256" key="1">
    <source>
        <dbReference type="SAM" id="SignalP"/>
    </source>
</evidence>
<proteinExistence type="predicted"/>
<gene>
    <name evidence="2" type="ORF">CYNAS_LOCUS19628</name>
</gene>
<feature type="chain" id="PRO_5041319715" evidence="1">
    <location>
        <begin position="21"/>
        <end position="110"/>
    </location>
</feature>
<protein>
    <submittedName>
        <fullName evidence="2">Uncharacterized protein</fullName>
    </submittedName>
</protein>